<feature type="transmembrane region" description="Helical" evidence="1">
    <location>
        <begin position="20"/>
        <end position="37"/>
    </location>
</feature>
<dbReference type="EMBL" id="FZOJ01000035">
    <property type="protein sequence ID" value="SNT04785.1"/>
    <property type="molecule type" value="Genomic_DNA"/>
</dbReference>
<keyword evidence="1" id="KW-0812">Transmembrane</keyword>
<evidence type="ECO:0000313" key="2">
    <source>
        <dbReference type="EMBL" id="SNT04785.1"/>
    </source>
</evidence>
<name>A0A239JG29_9FIRM</name>
<dbReference type="RefSeq" id="WP_089284981.1">
    <property type="nucleotide sequence ID" value="NZ_FZOJ01000035.1"/>
</dbReference>
<sequence length="231" mass="25706">MREKSFSNNSNIEEPSTTSILTVLYPYIPILLVILIFSRREGLSGYGGATGTQSKGITIDIGKAIKNPDIKRALQSVCAYLDEKEQVPIHTLAGALEIINTMQQLLDSSYKIQGLPYATVSNKIEKQLGVINILKDYAHEEDKNLLEAVESAITTAKRIQRVIQAMKVSEGINKDKIDLDKGTEDIDVLEPLPKDKNYDSDKIKEIIELVEMTDLSNNQGEDLLQVDDDNL</sequence>
<reference evidence="2 3" key="1">
    <citation type="submission" date="2017-06" db="EMBL/GenBank/DDBJ databases">
        <authorList>
            <person name="Kim H.J."/>
            <person name="Triplett B.A."/>
        </authorList>
    </citation>
    <scope>NUCLEOTIDE SEQUENCE [LARGE SCALE GENOMIC DNA]</scope>
    <source>
        <strain evidence="2 3">SCA</strain>
    </source>
</reference>
<dbReference type="OrthoDB" id="9913128at2"/>
<evidence type="ECO:0000313" key="3">
    <source>
        <dbReference type="Proteomes" id="UP000198304"/>
    </source>
</evidence>
<keyword evidence="1" id="KW-1133">Transmembrane helix</keyword>
<proteinExistence type="predicted"/>
<keyword evidence="3" id="KW-1185">Reference proteome</keyword>
<keyword evidence="1" id="KW-0472">Membrane</keyword>
<protein>
    <submittedName>
        <fullName evidence="2">Uncharacterized protein</fullName>
    </submittedName>
</protein>
<organism evidence="2 3">
    <name type="scientific">Anaerovirgula multivorans</name>
    <dbReference type="NCBI Taxonomy" id="312168"/>
    <lineage>
        <taxon>Bacteria</taxon>
        <taxon>Bacillati</taxon>
        <taxon>Bacillota</taxon>
        <taxon>Clostridia</taxon>
        <taxon>Peptostreptococcales</taxon>
        <taxon>Natronincolaceae</taxon>
        <taxon>Anaerovirgula</taxon>
    </lineage>
</organism>
<accession>A0A239JG29</accession>
<dbReference type="Proteomes" id="UP000198304">
    <property type="component" value="Unassembled WGS sequence"/>
</dbReference>
<dbReference type="AlphaFoldDB" id="A0A239JG29"/>
<evidence type="ECO:0000256" key="1">
    <source>
        <dbReference type="SAM" id="Phobius"/>
    </source>
</evidence>
<gene>
    <name evidence="2" type="ORF">SAMN05446037_103536</name>
</gene>